<evidence type="ECO:0000313" key="1">
    <source>
        <dbReference type="EMBL" id="KAJ7229899.1"/>
    </source>
</evidence>
<sequence length="136" mass="15248">MPFKDQRRVPKIKDVKDGLVVLLMYPATISSHPPVSHQPGRVLAFVVPGPHITQWVQNGSIRDARLVVTAYNDNHWYYWRHWEIGAAGGRDVWAWADEFVAKKRSGSIEAILSVLNPIQYLESLASDESGTTVVLG</sequence>
<dbReference type="Proteomes" id="UP001219525">
    <property type="component" value="Unassembled WGS sequence"/>
</dbReference>
<organism evidence="1 2">
    <name type="scientific">Mycena pura</name>
    <dbReference type="NCBI Taxonomy" id="153505"/>
    <lineage>
        <taxon>Eukaryota</taxon>
        <taxon>Fungi</taxon>
        <taxon>Dikarya</taxon>
        <taxon>Basidiomycota</taxon>
        <taxon>Agaricomycotina</taxon>
        <taxon>Agaricomycetes</taxon>
        <taxon>Agaricomycetidae</taxon>
        <taxon>Agaricales</taxon>
        <taxon>Marasmiineae</taxon>
        <taxon>Mycenaceae</taxon>
        <taxon>Mycena</taxon>
    </lineage>
</organism>
<name>A0AAD6YUA5_9AGAR</name>
<accession>A0AAD6YUA5</accession>
<protein>
    <submittedName>
        <fullName evidence="1">Uncharacterized protein</fullName>
    </submittedName>
</protein>
<proteinExistence type="predicted"/>
<gene>
    <name evidence="1" type="ORF">GGX14DRAFT_383855</name>
</gene>
<comment type="caution">
    <text evidence="1">The sequence shown here is derived from an EMBL/GenBank/DDBJ whole genome shotgun (WGS) entry which is preliminary data.</text>
</comment>
<dbReference type="AlphaFoldDB" id="A0AAD6YUA5"/>
<evidence type="ECO:0000313" key="2">
    <source>
        <dbReference type="Proteomes" id="UP001219525"/>
    </source>
</evidence>
<keyword evidence="2" id="KW-1185">Reference proteome</keyword>
<dbReference type="EMBL" id="JARJCW010000001">
    <property type="protein sequence ID" value="KAJ7229899.1"/>
    <property type="molecule type" value="Genomic_DNA"/>
</dbReference>
<reference evidence="1" key="1">
    <citation type="submission" date="2023-03" db="EMBL/GenBank/DDBJ databases">
        <title>Massive genome expansion in bonnet fungi (Mycena s.s.) driven by repeated elements and novel gene families across ecological guilds.</title>
        <authorList>
            <consortium name="Lawrence Berkeley National Laboratory"/>
            <person name="Harder C.B."/>
            <person name="Miyauchi S."/>
            <person name="Viragh M."/>
            <person name="Kuo A."/>
            <person name="Thoen E."/>
            <person name="Andreopoulos B."/>
            <person name="Lu D."/>
            <person name="Skrede I."/>
            <person name="Drula E."/>
            <person name="Henrissat B."/>
            <person name="Morin E."/>
            <person name="Kohler A."/>
            <person name="Barry K."/>
            <person name="LaButti K."/>
            <person name="Morin E."/>
            <person name="Salamov A."/>
            <person name="Lipzen A."/>
            <person name="Mereny Z."/>
            <person name="Hegedus B."/>
            <person name="Baldrian P."/>
            <person name="Stursova M."/>
            <person name="Weitz H."/>
            <person name="Taylor A."/>
            <person name="Grigoriev I.V."/>
            <person name="Nagy L.G."/>
            <person name="Martin F."/>
            <person name="Kauserud H."/>
        </authorList>
    </citation>
    <scope>NUCLEOTIDE SEQUENCE</scope>
    <source>
        <strain evidence="1">9144</strain>
    </source>
</reference>